<comment type="caution">
    <text evidence="3">The sequence shown here is derived from an EMBL/GenBank/DDBJ whole genome shotgun (WGS) entry which is preliminary data.</text>
</comment>
<feature type="compositionally biased region" description="Basic and acidic residues" evidence="1">
    <location>
        <begin position="146"/>
        <end position="155"/>
    </location>
</feature>
<dbReference type="Proteomes" id="UP001358586">
    <property type="component" value="Chromosome 3"/>
</dbReference>
<reference evidence="3 4" key="1">
    <citation type="submission" date="2023-03" db="EMBL/GenBank/DDBJ databases">
        <title>WGS of Gossypium arboreum.</title>
        <authorList>
            <person name="Yu D."/>
        </authorList>
    </citation>
    <scope>NUCLEOTIDE SEQUENCE [LARGE SCALE GENOMIC DNA]</scope>
    <source>
        <tissue evidence="3">Leaf</tissue>
    </source>
</reference>
<dbReference type="EMBL" id="JARKNE010000003">
    <property type="protein sequence ID" value="KAK5838751.1"/>
    <property type="molecule type" value="Genomic_DNA"/>
</dbReference>
<sequence>MQLGLGVDDEMVTGQSKVLEPSVVCHRLLGRSPGDEERNFTCLKLAWLKENFKELLSNATKYEVICATPTYIMQLIDGVLMPDYTSNRVHLKYLPLLEDFHHAGIYRWGSVVLVILYRKLFLSNKTRVVHGSNDCYRRGSQPMVEPDPKDQHTAEPDPEDQPLNTHTSLNQWVSAFSVGS</sequence>
<keyword evidence="4" id="KW-1185">Reference proteome</keyword>
<accession>A0ABR0QHF5</accession>
<feature type="domain" description="Aminotransferase-like plant mobile" evidence="2">
    <location>
        <begin position="3"/>
        <end position="128"/>
    </location>
</feature>
<organism evidence="3 4">
    <name type="scientific">Gossypium arboreum</name>
    <name type="common">Tree cotton</name>
    <name type="synonym">Gossypium nanking</name>
    <dbReference type="NCBI Taxonomy" id="29729"/>
    <lineage>
        <taxon>Eukaryota</taxon>
        <taxon>Viridiplantae</taxon>
        <taxon>Streptophyta</taxon>
        <taxon>Embryophyta</taxon>
        <taxon>Tracheophyta</taxon>
        <taxon>Spermatophyta</taxon>
        <taxon>Magnoliopsida</taxon>
        <taxon>eudicotyledons</taxon>
        <taxon>Gunneridae</taxon>
        <taxon>Pentapetalae</taxon>
        <taxon>rosids</taxon>
        <taxon>malvids</taxon>
        <taxon>Malvales</taxon>
        <taxon>Malvaceae</taxon>
        <taxon>Malvoideae</taxon>
        <taxon>Gossypium</taxon>
    </lineage>
</organism>
<dbReference type="Pfam" id="PF10536">
    <property type="entry name" value="PMD"/>
    <property type="match status" value="1"/>
</dbReference>
<proteinExistence type="predicted"/>
<dbReference type="InterPro" id="IPR019557">
    <property type="entry name" value="AminoTfrase-like_pln_mobile"/>
</dbReference>
<gene>
    <name evidence="3" type="ORF">PVK06_007488</name>
</gene>
<dbReference type="PANTHER" id="PTHR46033">
    <property type="entry name" value="PROTEIN MAIN-LIKE 2"/>
    <property type="match status" value="1"/>
</dbReference>
<evidence type="ECO:0000259" key="2">
    <source>
        <dbReference type="Pfam" id="PF10536"/>
    </source>
</evidence>
<evidence type="ECO:0000256" key="1">
    <source>
        <dbReference type="SAM" id="MobiDB-lite"/>
    </source>
</evidence>
<protein>
    <recommendedName>
        <fullName evidence="2">Aminotransferase-like plant mobile domain-containing protein</fullName>
    </recommendedName>
</protein>
<dbReference type="PANTHER" id="PTHR46033:SF8">
    <property type="entry name" value="PROTEIN MAINTENANCE OF MERISTEMS-LIKE"/>
    <property type="match status" value="1"/>
</dbReference>
<dbReference type="InterPro" id="IPR044824">
    <property type="entry name" value="MAIN-like"/>
</dbReference>
<evidence type="ECO:0000313" key="3">
    <source>
        <dbReference type="EMBL" id="KAK5838751.1"/>
    </source>
</evidence>
<evidence type="ECO:0000313" key="4">
    <source>
        <dbReference type="Proteomes" id="UP001358586"/>
    </source>
</evidence>
<name>A0ABR0QHF5_GOSAR</name>
<feature type="region of interest" description="Disordered" evidence="1">
    <location>
        <begin position="133"/>
        <end position="165"/>
    </location>
</feature>